<evidence type="ECO:0000313" key="13">
    <source>
        <dbReference type="EMBL" id="QLD24549.1"/>
    </source>
</evidence>
<dbReference type="CDD" id="cd00833">
    <property type="entry name" value="PKS"/>
    <property type="match status" value="1"/>
</dbReference>
<keyword evidence="7" id="KW-0511">Multifunctional enzyme</keyword>
<accession>A0A7H8XJM0</accession>
<dbReference type="PROSITE" id="PS00606">
    <property type="entry name" value="KS3_1"/>
    <property type="match status" value="1"/>
</dbReference>
<dbReference type="Gene3D" id="3.40.47.10">
    <property type="match status" value="1"/>
</dbReference>
<dbReference type="KEGG" id="mcab:HXZ27_10355"/>
<evidence type="ECO:0000256" key="1">
    <source>
        <dbReference type="ARBA" id="ARBA00001957"/>
    </source>
</evidence>
<dbReference type="SMART" id="SM00826">
    <property type="entry name" value="PKS_DH"/>
    <property type="match status" value="1"/>
</dbReference>
<keyword evidence="5" id="KW-0808">Transferase</keyword>
<feature type="domain" description="Carrier" evidence="10">
    <location>
        <begin position="1684"/>
        <end position="1759"/>
    </location>
</feature>
<dbReference type="Pfam" id="PF22953">
    <property type="entry name" value="SpnB_Rossmann"/>
    <property type="match status" value="1"/>
</dbReference>
<dbReference type="InterPro" id="IPR050091">
    <property type="entry name" value="PKS_NRPS_Biosynth_Enz"/>
</dbReference>
<evidence type="ECO:0000256" key="7">
    <source>
        <dbReference type="ARBA" id="ARBA00023268"/>
    </source>
</evidence>
<dbReference type="GO" id="GO:0004312">
    <property type="term" value="F:fatty acid synthase activity"/>
    <property type="evidence" value="ECO:0007669"/>
    <property type="project" value="TreeGrafter"/>
</dbReference>
<dbReference type="GO" id="GO:0006633">
    <property type="term" value="P:fatty acid biosynthetic process"/>
    <property type="evidence" value="ECO:0007669"/>
    <property type="project" value="InterPro"/>
</dbReference>
<dbReference type="SUPFAM" id="SSF47336">
    <property type="entry name" value="ACP-like"/>
    <property type="match status" value="1"/>
</dbReference>
<comment type="pathway">
    <text evidence="2">Antibiotic biosynthesis.</text>
</comment>
<dbReference type="SMART" id="SM00825">
    <property type="entry name" value="PKS_KS"/>
    <property type="match status" value="1"/>
</dbReference>
<reference evidence="13 14" key="1">
    <citation type="submission" date="2020-07" db="EMBL/GenBank/DDBJ databases">
        <title>A bifunctional nitrone conjugated secondary metabolite targeting the ribosome.</title>
        <authorList>
            <person name="Limbrick E.M."/>
            <person name="Graf M."/>
            <person name="Derewacz D.K."/>
            <person name="Nguyen F."/>
            <person name="Spraggins J.M."/>
            <person name="Wieland M."/>
            <person name="Ynigez-Gutierrez A.E."/>
            <person name="Reisman B.J."/>
            <person name="Zinshteyn B."/>
            <person name="McCulloch K."/>
            <person name="Iverson T.M."/>
            <person name="Green R."/>
            <person name="Wilson D.N."/>
            <person name="Bachmann B.O."/>
        </authorList>
    </citation>
    <scope>NUCLEOTIDE SEQUENCE [LARGE SCALE GENOMIC DNA]</scope>
    <source>
        <strain evidence="14">aurantiaca</strain>
    </source>
</reference>
<dbReference type="Gene3D" id="1.10.1200.10">
    <property type="entry name" value="ACP-like"/>
    <property type="match status" value="1"/>
</dbReference>
<dbReference type="SUPFAM" id="SSF52151">
    <property type="entry name" value="FabD/lysophospholipase-like"/>
    <property type="match status" value="1"/>
</dbReference>
<dbReference type="SUPFAM" id="SSF53901">
    <property type="entry name" value="Thiolase-like"/>
    <property type="match status" value="1"/>
</dbReference>
<evidence type="ECO:0000256" key="6">
    <source>
        <dbReference type="ARBA" id="ARBA00023194"/>
    </source>
</evidence>
<keyword evidence="8" id="KW-0012">Acyltransferase</keyword>
<dbReference type="InterPro" id="IPR036736">
    <property type="entry name" value="ACP-like_sf"/>
</dbReference>
<dbReference type="SUPFAM" id="SSF51735">
    <property type="entry name" value="NAD(P)-binding Rossmann-fold domains"/>
    <property type="match status" value="2"/>
</dbReference>
<evidence type="ECO:0000313" key="14">
    <source>
        <dbReference type="Proteomes" id="UP000509335"/>
    </source>
</evidence>
<feature type="active site" description="Proton acceptor; for dehydratase activity" evidence="9">
    <location>
        <position position="964"/>
    </location>
</feature>
<dbReference type="InterPro" id="IPR014031">
    <property type="entry name" value="Ketoacyl_synth_C"/>
</dbReference>
<dbReference type="GO" id="GO:0031177">
    <property type="term" value="F:phosphopantetheine binding"/>
    <property type="evidence" value="ECO:0007669"/>
    <property type="project" value="InterPro"/>
</dbReference>
<evidence type="ECO:0000256" key="3">
    <source>
        <dbReference type="ARBA" id="ARBA00022450"/>
    </source>
</evidence>
<evidence type="ECO:0000259" key="11">
    <source>
        <dbReference type="PROSITE" id="PS52004"/>
    </source>
</evidence>
<dbReference type="PROSITE" id="PS52019">
    <property type="entry name" value="PKS_MFAS_DH"/>
    <property type="match status" value="1"/>
</dbReference>
<feature type="domain" description="PKS/mFAS DH" evidence="12">
    <location>
        <begin position="932"/>
        <end position="1206"/>
    </location>
</feature>
<dbReference type="InterPro" id="IPR020841">
    <property type="entry name" value="PKS_Beta-ketoAc_synthase_dom"/>
</dbReference>
<dbReference type="Pfam" id="PF00109">
    <property type="entry name" value="ketoacyl-synt"/>
    <property type="match status" value="1"/>
</dbReference>
<dbReference type="GO" id="GO:0033068">
    <property type="term" value="P:macrolide biosynthetic process"/>
    <property type="evidence" value="ECO:0007669"/>
    <property type="project" value="UniProtKB-ARBA"/>
</dbReference>
<dbReference type="InterPro" id="IPR018201">
    <property type="entry name" value="Ketoacyl_synth_AS"/>
</dbReference>
<feature type="domain" description="Ketosynthase family 3 (KS3)" evidence="11">
    <location>
        <begin position="33"/>
        <end position="457"/>
    </location>
</feature>
<dbReference type="InterPro" id="IPR055123">
    <property type="entry name" value="SpnB-like_Rossmann"/>
</dbReference>
<dbReference type="InterPro" id="IPR001227">
    <property type="entry name" value="Ac_transferase_dom_sf"/>
</dbReference>
<evidence type="ECO:0000256" key="8">
    <source>
        <dbReference type="ARBA" id="ARBA00023315"/>
    </source>
</evidence>
<keyword evidence="4" id="KW-0597">Phosphoprotein</keyword>
<dbReference type="InterPro" id="IPR015083">
    <property type="entry name" value="NorB/c/GfsB-D-like_docking"/>
</dbReference>
<dbReference type="InterPro" id="IPR020807">
    <property type="entry name" value="PKS_DH"/>
</dbReference>
<dbReference type="Pfam" id="PF08659">
    <property type="entry name" value="KR"/>
    <property type="match status" value="1"/>
</dbReference>
<proteinExistence type="predicted"/>
<evidence type="ECO:0000259" key="12">
    <source>
        <dbReference type="PROSITE" id="PS52019"/>
    </source>
</evidence>
<dbReference type="InterPro" id="IPR049552">
    <property type="entry name" value="PKS_DH_N"/>
</dbReference>
<dbReference type="Pfam" id="PF02801">
    <property type="entry name" value="Ketoacyl-synt_C"/>
    <property type="match status" value="1"/>
</dbReference>
<dbReference type="InterPro" id="IPR049900">
    <property type="entry name" value="PKS_mFAS_DH"/>
</dbReference>
<evidence type="ECO:0000256" key="4">
    <source>
        <dbReference type="ARBA" id="ARBA00022553"/>
    </source>
</evidence>
<dbReference type="InterPro" id="IPR006162">
    <property type="entry name" value="Ppantetheine_attach_site"/>
</dbReference>
<dbReference type="SMART" id="SM00827">
    <property type="entry name" value="PKS_AT"/>
    <property type="match status" value="1"/>
</dbReference>
<dbReference type="SUPFAM" id="SSF55048">
    <property type="entry name" value="Probable ACP-binding domain of malonyl-CoA ACP transacylase"/>
    <property type="match status" value="1"/>
</dbReference>
<dbReference type="Gene3D" id="3.10.129.110">
    <property type="entry name" value="Polyketide synthase dehydratase"/>
    <property type="match status" value="1"/>
</dbReference>
<organism evidence="13 14">
    <name type="scientific">Micromonospora carbonacea</name>
    <dbReference type="NCBI Taxonomy" id="47853"/>
    <lineage>
        <taxon>Bacteria</taxon>
        <taxon>Bacillati</taxon>
        <taxon>Actinomycetota</taxon>
        <taxon>Actinomycetes</taxon>
        <taxon>Micromonosporales</taxon>
        <taxon>Micromonosporaceae</taxon>
        <taxon>Micromonospora</taxon>
    </lineage>
</organism>
<dbReference type="InterPro" id="IPR032821">
    <property type="entry name" value="PKS_assoc"/>
</dbReference>
<comment type="cofactor">
    <cofactor evidence="1">
        <name>pantetheine 4'-phosphate</name>
        <dbReference type="ChEBI" id="CHEBI:47942"/>
    </cofactor>
</comment>
<dbReference type="InterPro" id="IPR049551">
    <property type="entry name" value="PKS_DH_C"/>
</dbReference>
<dbReference type="Pfam" id="PF14765">
    <property type="entry name" value="PS-DH"/>
    <property type="match status" value="1"/>
</dbReference>
<dbReference type="Gene3D" id="3.30.70.3290">
    <property type="match status" value="1"/>
</dbReference>
<dbReference type="CDD" id="cd08956">
    <property type="entry name" value="KR_3_FAS_SDR_x"/>
    <property type="match status" value="1"/>
</dbReference>
<dbReference type="InterPro" id="IPR014030">
    <property type="entry name" value="Ketoacyl_synth_N"/>
</dbReference>
<gene>
    <name evidence="13" type="ORF">HXZ27_10355</name>
</gene>
<dbReference type="FunFam" id="1.10.1200.10:FF:000007">
    <property type="entry name" value="Probable polyketide synthase pks17"/>
    <property type="match status" value="1"/>
</dbReference>
<keyword evidence="6" id="KW-0045">Antibiotic biosynthesis</keyword>
<dbReference type="GO" id="GO:0004315">
    <property type="term" value="F:3-oxoacyl-[acyl-carrier-protein] synthase activity"/>
    <property type="evidence" value="ECO:0007669"/>
    <property type="project" value="InterPro"/>
</dbReference>
<dbReference type="Pfam" id="PF21089">
    <property type="entry name" value="PKS_DH_N"/>
    <property type="match status" value="1"/>
</dbReference>
<dbReference type="InterPro" id="IPR057326">
    <property type="entry name" value="KR_dom"/>
</dbReference>
<dbReference type="PANTHER" id="PTHR43775:SF51">
    <property type="entry name" value="INACTIVE PHENOLPHTHIOCEROL SYNTHESIS POLYKETIDE SYNTHASE TYPE I PKS1-RELATED"/>
    <property type="match status" value="1"/>
</dbReference>
<name>A0A7H8XJM0_9ACTN</name>
<dbReference type="InterPro" id="IPR042104">
    <property type="entry name" value="PKS_dehydratase_sf"/>
</dbReference>
<dbReference type="InterPro" id="IPR036291">
    <property type="entry name" value="NAD(P)-bd_dom_sf"/>
</dbReference>
<dbReference type="PROSITE" id="PS50075">
    <property type="entry name" value="CARRIER"/>
    <property type="match status" value="1"/>
</dbReference>
<dbReference type="InterPro" id="IPR014043">
    <property type="entry name" value="Acyl_transferase_dom"/>
</dbReference>
<evidence type="ECO:0000256" key="2">
    <source>
        <dbReference type="ARBA" id="ARBA00004792"/>
    </source>
</evidence>
<dbReference type="InterPro" id="IPR016035">
    <property type="entry name" value="Acyl_Trfase/lysoPLipase"/>
</dbReference>
<dbReference type="PROSITE" id="PS00012">
    <property type="entry name" value="PHOSPHOPANTETHEINE"/>
    <property type="match status" value="1"/>
</dbReference>
<dbReference type="Pfam" id="PF08990">
    <property type="entry name" value="Docking"/>
    <property type="match status" value="1"/>
</dbReference>
<dbReference type="Pfam" id="PF00698">
    <property type="entry name" value="Acyl_transf_1"/>
    <property type="match status" value="1"/>
</dbReference>
<dbReference type="InterPro" id="IPR036299">
    <property type="entry name" value="Polyketide_synth_docking_sf"/>
</dbReference>
<dbReference type="SMART" id="SM01294">
    <property type="entry name" value="PKS_PP_betabranch"/>
    <property type="match status" value="1"/>
</dbReference>
<dbReference type="SMART" id="SM00823">
    <property type="entry name" value="PKS_PP"/>
    <property type="match status" value="1"/>
</dbReference>
<dbReference type="EMBL" id="CP058322">
    <property type="protein sequence ID" value="QLD24549.1"/>
    <property type="molecule type" value="Genomic_DNA"/>
</dbReference>
<dbReference type="Pfam" id="PF00550">
    <property type="entry name" value="PP-binding"/>
    <property type="match status" value="1"/>
</dbReference>
<dbReference type="PROSITE" id="PS52004">
    <property type="entry name" value="KS3_2"/>
    <property type="match status" value="1"/>
</dbReference>
<dbReference type="PANTHER" id="PTHR43775">
    <property type="entry name" value="FATTY ACID SYNTHASE"/>
    <property type="match status" value="1"/>
</dbReference>
<dbReference type="Pfam" id="PF16197">
    <property type="entry name" value="KAsynt_C_assoc"/>
    <property type="match status" value="1"/>
</dbReference>
<sequence length="1844" mass="191155">MDTEEKLREYLKRVTTDLRRTRQRLRDVEDAAGQPIAIVGMACRFPGGITSPDALWDLVAASGDAVGPFPADRGWDLTDLHDPTRERPGTSCVAEGGFVHDAGDFDPRFFGISPREALAMDPQQRLLLEVSWEAFESAGIDPTGLRGGRVGVFAGLTHGDYAAGAADVPDGVVDYLGLGNAGSISSGRVAYALGFEGPAVTVDTACSSSLVALHLAAQSLRSGESDLALAGGVTVMPTPAVFVDFTRQGNLSMSARCKAFADGADGTALAEGVGILLVERLDDARRLGHRVLAVVRGSAVNQDGASNGLTAPNGPSQQRVIRQALANARLSPADVDVVEAHGTGTTLGDPIEAQALLATYGQDRATPLLLGSIKSNLGHPQAAAGVAGVIKMVQAMRHGLVPATLHVDAPSSKVDWSSGAVELVTESIPWPVVDRPRRAAVSSFGISGTNAHVIVEQAEPVEAGEAGVGSSGPVELPVVPWLVSARSAEALAGQASRLAGHVRDNPGLSPVDVGWSLATSRAALDHRAVLLGTDRADLLSGLESLAAGETAPGVFTGEVTSGRRALLFAGQGAQRSGMGRELYDRFPVYAEAFDRVCALFVGRLGRPLREVVFAELGSDLAGLLDETAYTQAGLFAVEVALYELLASFGVTADYLVGHSIGEVTAAHVAGVLSLEDACALVVARGSLMQGLPAGGGMLAVGAAEAEVRALAGGGVDVAAVNGPRSVVLSGSVADLDVIAQRCAERGWRVKRLSVSHAFHSRLMEPMLAGFRVVLDGLAWQTPRLPVVSNLTGKLVEAGEITDPGYWVRHVREAVRFGDAVTTLQGLGVTSFVEVGPDATLTALAADTPAERPVHLITALRRDQPDTMALVTALARLHVTGTPVDWAAWFTHTGGRPRTVDLPTYAFHHQRYWLDAAPSGADASGLGVRSAGHPLLTAELVTADADTRLYGGRLSVRTQPWLADHVVWGSVVVPGTALVELALHAGAQAACDTLEELTLAAPLVLPEQGARAVQLSLAAPDEHGRRQVAIHSRPADDPRGDWTRHADGVLAPGGGDAPEALTEWPPADATTVPVEPIYAQLHRLGVDHGPTFRGLRAAWRTPDAVFAEVALPDGVTADGFGLHPALLDAALHVVGLTDADTADETAGARLPFAWSGVALAAVGATHLRVRVTRAGSAVALALADATGAPVARIGSLVSRPVAADQLDATGPADLPLFDLRWTALPLPPRPASGIVALDAPALAPGGLPALAAAVDAGRLDPRFVLLPAADTPPGDPLDATRARLAATLAAVQGWLADDRHADRRLVVLTRGAVPADATGDVTDLPGAAVWGLVRSAQLEHPGRFVLVDLDPDTGRPDGEVDLLGRALASDEPQLALRAGRLLAPRLAPAEPDPTGAVDLLPDGTVLVTGATGTLGGLLARHLVTAHKVRHLLLAGRRGGDAPGAADLLADLTRLGAHARFVACDVADRDQVAALLATVAAEHPLTGVVHAAGILDDATVTALTPERITAALRPKADAAWHLHDLTRHLDLPMFVLFSSIAGPLGGPGQGNYAAANAFLDGLAQHRRAAGLAATSLAWGLWEAASGMTRDLGAARRERMARQGIAPLGTDQALALFDASRSSRQPLLLPVRLDVAALRALTTVDHLPAPLRGLAGVGARRSAAGTAAPAGGFRDRIAAAPDADRRRLVEELVTGQVAEVLGYATAAAVGPGQSFTELGFDSLTAVDLRNRLTARTGLTLPATLVFDHPTPEALTGHLVAQLGPGRSAPTILDELDRLEAAFAATPADDLAELTADEETRAAVTARLRALLTRWGGDTGDTAGVAQVIDDASDDELFDFIDSTFGRS</sequence>
<evidence type="ECO:0000256" key="5">
    <source>
        <dbReference type="ARBA" id="ARBA00022679"/>
    </source>
</evidence>
<dbReference type="InterPro" id="IPR013968">
    <property type="entry name" value="PKS_KR"/>
</dbReference>
<dbReference type="InterPro" id="IPR016036">
    <property type="entry name" value="Malonyl_transacylase_ACP-bd"/>
</dbReference>
<feature type="active site" description="Proton donor; for dehydratase activity" evidence="9">
    <location>
        <position position="1127"/>
    </location>
</feature>
<dbReference type="InterPro" id="IPR009081">
    <property type="entry name" value="PP-bd_ACP"/>
</dbReference>
<evidence type="ECO:0000259" key="10">
    <source>
        <dbReference type="PROSITE" id="PS50075"/>
    </source>
</evidence>
<dbReference type="Proteomes" id="UP000509335">
    <property type="component" value="Chromosome"/>
</dbReference>
<dbReference type="InterPro" id="IPR016039">
    <property type="entry name" value="Thiolase-like"/>
</dbReference>
<protein>
    <submittedName>
        <fullName evidence="13">SDR family NAD(P)-dependent oxidoreductase</fullName>
    </submittedName>
</protein>
<feature type="region of interest" description="N-terminal hotdog fold" evidence="9">
    <location>
        <begin position="932"/>
        <end position="1056"/>
    </location>
</feature>
<keyword evidence="3" id="KW-0596">Phosphopantetheine</keyword>
<evidence type="ECO:0000256" key="9">
    <source>
        <dbReference type="PROSITE-ProRule" id="PRU01363"/>
    </source>
</evidence>
<dbReference type="Gene3D" id="3.40.50.720">
    <property type="entry name" value="NAD(P)-binding Rossmann-like Domain"/>
    <property type="match status" value="1"/>
</dbReference>
<dbReference type="SMART" id="SM00822">
    <property type="entry name" value="PKS_KR"/>
    <property type="match status" value="1"/>
</dbReference>
<feature type="region of interest" description="C-terminal hotdog fold" evidence="9">
    <location>
        <begin position="1068"/>
        <end position="1206"/>
    </location>
</feature>
<dbReference type="FunFam" id="3.40.47.10:FF:000019">
    <property type="entry name" value="Polyketide synthase type I"/>
    <property type="match status" value="1"/>
</dbReference>
<dbReference type="Gene3D" id="3.40.366.10">
    <property type="entry name" value="Malonyl-Coenzyme A Acyl Carrier Protein, domain 2"/>
    <property type="match status" value="1"/>
</dbReference>
<dbReference type="SUPFAM" id="SSF101173">
    <property type="entry name" value="Docking domain B of the erythromycin polyketide synthase (DEBS)"/>
    <property type="match status" value="1"/>
</dbReference>
<dbReference type="InterPro" id="IPR020806">
    <property type="entry name" value="PKS_PP-bd"/>
</dbReference>